<organism evidence="1 2">
    <name type="scientific">Companilactobacillus futsaii</name>
    <dbReference type="NCBI Taxonomy" id="938155"/>
    <lineage>
        <taxon>Bacteria</taxon>
        <taxon>Bacillati</taxon>
        <taxon>Bacillota</taxon>
        <taxon>Bacilli</taxon>
        <taxon>Lactobacillales</taxon>
        <taxon>Lactobacillaceae</taxon>
        <taxon>Companilactobacillus</taxon>
    </lineage>
</organism>
<dbReference type="KEGG" id="lft:FG051_01620"/>
<proteinExistence type="predicted"/>
<name>A0A5B7SW06_9LACO</name>
<accession>A0A5B7SW06</accession>
<dbReference type="AlphaFoldDB" id="A0A5B7SW06"/>
<sequence>MILNIIKRIKDGEIYSLIGVKMPSSVRPWKIAGTLWARFCVFGAMQKLKIASAMFQPATGFLRTTAY</sequence>
<reference evidence="1 2" key="1">
    <citation type="submission" date="2019-05" db="EMBL/GenBank/DDBJ databases">
        <title>Genome Sequence of Lactobacillus futsaii Y97, a Potential Probiotic Strain Isolated from the Futsai of Taiwan.</title>
        <authorList>
            <person name="Du X."/>
        </authorList>
    </citation>
    <scope>NUCLEOTIDE SEQUENCE [LARGE SCALE GENOMIC DNA]</scope>
    <source>
        <strain evidence="1 2">Y97</strain>
    </source>
</reference>
<protein>
    <submittedName>
        <fullName evidence="1">Uncharacterized protein</fullName>
    </submittedName>
</protein>
<evidence type="ECO:0000313" key="2">
    <source>
        <dbReference type="Proteomes" id="UP000310673"/>
    </source>
</evidence>
<dbReference type="EMBL" id="CP040736">
    <property type="protein sequence ID" value="QCX23878.1"/>
    <property type="molecule type" value="Genomic_DNA"/>
</dbReference>
<evidence type="ECO:0000313" key="1">
    <source>
        <dbReference type="EMBL" id="QCX23878.1"/>
    </source>
</evidence>
<dbReference type="Proteomes" id="UP000310673">
    <property type="component" value="Chromosome"/>
</dbReference>
<gene>
    <name evidence="1" type="ORF">FG051_01620</name>
</gene>